<proteinExistence type="predicted"/>
<dbReference type="EMBL" id="CP036271">
    <property type="protein sequence ID" value="QDT54904.1"/>
    <property type="molecule type" value="Genomic_DNA"/>
</dbReference>
<organism evidence="2 3">
    <name type="scientific">Caulifigura coniformis</name>
    <dbReference type="NCBI Taxonomy" id="2527983"/>
    <lineage>
        <taxon>Bacteria</taxon>
        <taxon>Pseudomonadati</taxon>
        <taxon>Planctomycetota</taxon>
        <taxon>Planctomycetia</taxon>
        <taxon>Planctomycetales</taxon>
        <taxon>Planctomycetaceae</taxon>
        <taxon>Caulifigura</taxon>
    </lineage>
</organism>
<gene>
    <name evidence="2" type="ORF">Pan44_29430</name>
</gene>
<dbReference type="InParanoid" id="A0A517SFJ6"/>
<keyword evidence="1" id="KW-0472">Membrane</keyword>
<keyword evidence="1" id="KW-1133">Transmembrane helix</keyword>
<protein>
    <submittedName>
        <fullName evidence="2">Uncharacterized protein</fullName>
    </submittedName>
</protein>
<accession>A0A517SFJ6</accession>
<dbReference type="KEGG" id="ccos:Pan44_29430"/>
<keyword evidence="3" id="KW-1185">Reference proteome</keyword>
<dbReference type="Proteomes" id="UP000315700">
    <property type="component" value="Chromosome"/>
</dbReference>
<sequence>MNDRVERLERRVGWLIVVVAVLAASVTGLLVVVLWFSFPEQTLAALQVTGFLIVAGLLTLAMTHRQLPAVAREVGRWFAPLR</sequence>
<evidence type="ECO:0000313" key="3">
    <source>
        <dbReference type="Proteomes" id="UP000315700"/>
    </source>
</evidence>
<reference evidence="2 3" key="1">
    <citation type="submission" date="2019-02" db="EMBL/GenBank/DDBJ databases">
        <title>Deep-cultivation of Planctomycetes and their phenomic and genomic characterization uncovers novel biology.</title>
        <authorList>
            <person name="Wiegand S."/>
            <person name="Jogler M."/>
            <person name="Boedeker C."/>
            <person name="Pinto D."/>
            <person name="Vollmers J."/>
            <person name="Rivas-Marin E."/>
            <person name="Kohn T."/>
            <person name="Peeters S.H."/>
            <person name="Heuer A."/>
            <person name="Rast P."/>
            <person name="Oberbeckmann S."/>
            <person name="Bunk B."/>
            <person name="Jeske O."/>
            <person name="Meyerdierks A."/>
            <person name="Storesund J.E."/>
            <person name="Kallscheuer N."/>
            <person name="Luecker S."/>
            <person name="Lage O.M."/>
            <person name="Pohl T."/>
            <person name="Merkel B.J."/>
            <person name="Hornburger P."/>
            <person name="Mueller R.-W."/>
            <person name="Bruemmer F."/>
            <person name="Labrenz M."/>
            <person name="Spormann A.M."/>
            <person name="Op den Camp H."/>
            <person name="Overmann J."/>
            <person name="Amann R."/>
            <person name="Jetten M.S.M."/>
            <person name="Mascher T."/>
            <person name="Medema M.H."/>
            <person name="Devos D.P."/>
            <person name="Kaster A.-K."/>
            <person name="Ovreas L."/>
            <person name="Rohde M."/>
            <person name="Galperin M.Y."/>
            <person name="Jogler C."/>
        </authorList>
    </citation>
    <scope>NUCLEOTIDE SEQUENCE [LARGE SCALE GENOMIC DNA]</scope>
    <source>
        <strain evidence="2 3">Pan44</strain>
    </source>
</reference>
<feature type="transmembrane region" description="Helical" evidence="1">
    <location>
        <begin position="44"/>
        <end position="62"/>
    </location>
</feature>
<feature type="transmembrane region" description="Helical" evidence="1">
    <location>
        <begin position="12"/>
        <end position="38"/>
    </location>
</feature>
<evidence type="ECO:0000313" key="2">
    <source>
        <dbReference type="EMBL" id="QDT54904.1"/>
    </source>
</evidence>
<keyword evidence="1" id="KW-0812">Transmembrane</keyword>
<dbReference type="RefSeq" id="WP_145030722.1">
    <property type="nucleotide sequence ID" value="NZ_CP036271.1"/>
</dbReference>
<dbReference type="AlphaFoldDB" id="A0A517SFJ6"/>
<evidence type="ECO:0000256" key="1">
    <source>
        <dbReference type="SAM" id="Phobius"/>
    </source>
</evidence>
<name>A0A517SFJ6_9PLAN</name>